<sequence>MAAQLVKSVARRADSRARRRIDRAGANRSQARDAWPAKPQYRIRTHSRISDAHKHRSQERQPSSRACANRQTLIFTELASRKLDCTQCLFYFSATHRHGGQRGFYLDVLDCGVFAASQNVPGAPARARQCRPTGRRAQGIFGAEWPSTRPNAVVVRAAGKTCCLK</sequence>
<feature type="region of interest" description="Disordered" evidence="1">
    <location>
        <begin position="1"/>
        <end position="37"/>
    </location>
</feature>
<proteinExistence type="predicted"/>
<evidence type="ECO:0000313" key="3">
    <source>
        <dbReference type="Proteomes" id="UP000006048"/>
    </source>
</evidence>
<dbReference type="HOGENOM" id="CLU_125509_0_0_12"/>
<keyword evidence="3" id="KW-1185">Reference proteome</keyword>
<dbReference type="Proteomes" id="UP000006048">
    <property type="component" value="Chromosome"/>
</dbReference>
<name>I4B9M5_TURPD</name>
<organism evidence="2 3">
    <name type="scientific">Turneriella parva (strain ATCC BAA-1111 / DSM 21527 / NCTC 11395 / H)</name>
    <name type="common">Leptospira parva</name>
    <dbReference type="NCBI Taxonomy" id="869212"/>
    <lineage>
        <taxon>Bacteria</taxon>
        <taxon>Pseudomonadati</taxon>
        <taxon>Spirochaetota</taxon>
        <taxon>Spirochaetia</taxon>
        <taxon>Leptospirales</taxon>
        <taxon>Leptospiraceae</taxon>
        <taxon>Turneriella</taxon>
    </lineage>
</organism>
<dbReference type="AlphaFoldDB" id="I4B9M5"/>
<accession>I4B9M5</accession>
<evidence type="ECO:0000313" key="2">
    <source>
        <dbReference type="EMBL" id="AFM13982.1"/>
    </source>
</evidence>
<gene>
    <name evidence="2" type="ordered locus">Turpa_3344</name>
</gene>
<protein>
    <submittedName>
        <fullName evidence="2">Uncharacterized protein</fullName>
    </submittedName>
</protein>
<evidence type="ECO:0000256" key="1">
    <source>
        <dbReference type="SAM" id="MobiDB-lite"/>
    </source>
</evidence>
<dbReference type="KEGG" id="tpx:Turpa_3344"/>
<dbReference type="EMBL" id="CP002959">
    <property type="protein sequence ID" value="AFM13982.1"/>
    <property type="molecule type" value="Genomic_DNA"/>
</dbReference>
<reference evidence="2 3" key="1">
    <citation type="submission" date="2012-06" db="EMBL/GenBank/DDBJ databases">
        <title>The complete chromosome of genome of Turneriella parva DSM 21527.</title>
        <authorList>
            <consortium name="US DOE Joint Genome Institute (JGI-PGF)"/>
            <person name="Lucas S."/>
            <person name="Han J."/>
            <person name="Lapidus A."/>
            <person name="Bruce D."/>
            <person name="Goodwin L."/>
            <person name="Pitluck S."/>
            <person name="Peters L."/>
            <person name="Kyrpides N."/>
            <person name="Mavromatis K."/>
            <person name="Ivanova N."/>
            <person name="Mikhailova N."/>
            <person name="Chertkov O."/>
            <person name="Detter J.C."/>
            <person name="Tapia R."/>
            <person name="Han C."/>
            <person name="Land M."/>
            <person name="Hauser L."/>
            <person name="Markowitz V."/>
            <person name="Cheng J.-F."/>
            <person name="Hugenholtz P."/>
            <person name="Woyke T."/>
            <person name="Wu D."/>
            <person name="Gronow S."/>
            <person name="Wellnitz S."/>
            <person name="Brambilla E."/>
            <person name="Klenk H.-P."/>
            <person name="Eisen J.A."/>
        </authorList>
    </citation>
    <scope>NUCLEOTIDE SEQUENCE [LARGE SCALE GENOMIC DNA]</scope>
    <source>
        <strain evidence="3">ATCC BAA-1111 / DSM 21527 / NCTC 11395 / H</strain>
    </source>
</reference>